<dbReference type="AlphaFoldDB" id="A0AAN7JFK0"/>
<evidence type="ECO:0000313" key="1">
    <source>
        <dbReference type="EMBL" id="KAK4741052.1"/>
    </source>
</evidence>
<comment type="caution">
    <text evidence="1">The sequence shown here is derived from an EMBL/GenBank/DDBJ whole genome shotgun (WGS) entry which is preliminary data.</text>
</comment>
<accession>A0AAN7JFK0</accession>
<organism evidence="1 2">
    <name type="scientific">Trapa incisa</name>
    <dbReference type="NCBI Taxonomy" id="236973"/>
    <lineage>
        <taxon>Eukaryota</taxon>
        <taxon>Viridiplantae</taxon>
        <taxon>Streptophyta</taxon>
        <taxon>Embryophyta</taxon>
        <taxon>Tracheophyta</taxon>
        <taxon>Spermatophyta</taxon>
        <taxon>Magnoliopsida</taxon>
        <taxon>eudicotyledons</taxon>
        <taxon>Gunneridae</taxon>
        <taxon>Pentapetalae</taxon>
        <taxon>rosids</taxon>
        <taxon>malvids</taxon>
        <taxon>Myrtales</taxon>
        <taxon>Lythraceae</taxon>
        <taxon>Trapa</taxon>
    </lineage>
</organism>
<sequence length="135" mass="15981">MGRSPCCEKVHTNKGAWTRKGCQLLFDYIHCQGEGCWCSLPKSTGKYEENPLTFLRTLMVYPFDQLVRLKFKLHIGSNPVFPKFARLLRWGKCCRLMWVNYLRPRPDHKLLEISQKPKTSKHIIQLEKFPWQQVT</sequence>
<name>A0AAN7JFK0_9MYRT</name>
<dbReference type="Proteomes" id="UP001345219">
    <property type="component" value="Chromosome 19"/>
</dbReference>
<protein>
    <submittedName>
        <fullName evidence="1">Uncharacterized protein</fullName>
    </submittedName>
</protein>
<dbReference type="EMBL" id="JAXIOK010000024">
    <property type="protein sequence ID" value="KAK4741052.1"/>
    <property type="molecule type" value="Genomic_DNA"/>
</dbReference>
<keyword evidence="2" id="KW-1185">Reference proteome</keyword>
<dbReference type="PANTHER" id="PTHR47999">
    <property type="entry name" value="TRANSCRIPTION FACTOR MYB8-RELATED-RELATED"/>
    <property type="match status" value="1"/>
</dbReference>
<dbReference type="PANTHER" id="PTHR47999:SF127">
    <property type="entry name" value="TRANSCRIPTION FACTOR MYB8-RELATED"/>
    <property type="match status" value="1"/>
</dbReference>
<evidence type="ECO:0000313" key="2">
    <source>
        <dbReference type="Proteomes" id="UP001345219"/>
    </source>
</evidence>
<dbReference type="InterPro" id="IPR015495">
    <property type="entry name" value="Myb_TF_plants"/>
</dbReference>
<reference evidence="1 2" key="1">
    <citation type="journal article" date="2023" name="Hortic Res">
        <title>Pangenome of water caltrop reveals structural variations and asymmetric subgenome divergence after allopolyploidization.</title>
        <authorList>
            <person name="Zhang X."/>
            <person name="Chen Y."/>
            <person name="Wang L."/>
            <person name="Yuan Y."/>
            <person name="Fang M."/>
            <person name="Shi L."/>
            <person name="Lu R."/>
            <person name="Comes H.P."/>
            <person name="Ma Y."/>
            <person name="Chen Y."/>
            <person name="Huang G."/>
            <person name="Zhou Y."/>
            <person name="Zheng Z."/>
            <person name="Qiu Y."/>
        </authorList>
    </citation>
    <scope>NUCLEOTIDE SEQUENCE [LARGE SCALE GENOMIC DNA]</scope>
    <source>
        <tissue evidence="1">Roots</tissue>
    </source>
</reference>
<proteinExistence type="predicted"/>
<dbReference type="Gene3D" id="1.10.10.60">
    <property type="entry name" value="Homeodomain-like"/>
    <property type="match status" value="1"/>
</dbReference>
<gene>
    <name evidence="1" type="ORF">SAY87_024640</name>
</gene>